<protein>
    <submittedName>
        <fullName evidence="4">BRCA1-associated ATM activator 1-like</fullName>
    </submittedName>
</protein>
<evidence type="ECO:0000256" key="3">
    <source>
        <dbReference type="ARBA" id="ARBA00061308"/>
    </source>
</evidence>
<dbReference type="RefSeq" id="XP_016104705.1">
    <property type="nucleotide sequence ID" value="XM_016249219.1"/>
</dbReference>
<dbReference type="InterPro" id="IPR038904">
    <property type="entry name" value="BRAT1"/>
</dbReference>
<dbReference type="PANTHER" id="PTHR21331:SF2">
    <property type="entry name" value="BRCA1-ASSOCIATED ATM ACTIVATOR 1"/>
    <property type="match status" value="1"/>
</dbReference>
<reference evidence="4" key="1">
    <citation type="submission" date="2025-08" db="UniProtKB">
        <authorList>
            <consortium name="Ensembl"/>
        </authorList>
    </citation>
    <scope>IDENTIFICATION</scope>
</reference>
<dbReference type="SUPFAM" id="SSF48371">
    <property type="entry name" value="ARM repeat"/>
    <property type="match status" value="1"/>
</dbReference>
<dbReference type="RefSeq" id="XP_016104690.1">
    <property type="nucleotide sequence ID" value="XM_016249204.1"/>
</dbReference>
<evidence type="ECO:0000256" key="2">
    <source>
        <dbReference type="ARBA" id="ARBA00022490"/>
    </source>
</evidence>
<dbReference type="InParanoid" id="A0A672K2B3"/>
<dbReference type="PANTHER" id="PTHR21331">
    <property type="entry name" value="BRCA1-ASSOCIATED ATM ACTIVATOR 1"/>
    <property type="match status" value="1"/>
</dbReference>
<dbReference type="Proteomes" id="UP000472262">
    <property type="component" value="Unassembled WGS sequence"/>
</dbReference>
<dbReference type="KEGG" id="sgh:107564194"/>
<dbReference type="GeneID" id="107564194"/>
<dbReference type="GO" id="GO:0006974">
    <property type="term" value="P:DNA damage response"/>
    <property type="evidence" value="ECO:0007669"/>
    <property type="project" value="InterPro"/>
</dbReference>
<gene>
    <name evidence="4" type="primary">brat1</name>
</gene>
<dbReference type="FunCoup" id="A0A672K2B3">
    <property type="interactions" value="1750"/>
</dbReference>
<dbReference type="OMA" id="IQVFTEW"/>
<organism evidence="4 5">
    <name type="scientific">Sinocyclocheilus grahami</name>
    <name type="common">Dianchi golden-line fish</name>
    <name type="synonym">Barbus grahami</name>
    <dbReference type="NCBI Taxonomy" id="75366"/>
    <lineage>
        <taxon>Eukaryota</taxon>
        <taxon>Metazoa</taxon>
        <taxon>Chordata</taxon>
        <taxon>Craniata</taxon>
        <taxon>Vertebrata</taxon>
        <taxon>Euteleostomi</taxon>
        <taxon>Actinopterygii</taxon>
        <taxon>Neopterygii</taxon>
        <taxon>Teleostei</taxon>
        <taxon>Ostariophysi</taxon>
        <taxon>Cypriniformes</taxon>
        <taxon>Cyprinidae</taxon>
        <taxon>Cyprininae</taxon>
        <taxon>Sinocyclocheilus</taxon>
    </lineage>
</organism>
<evidence type="ECO:0000313" key="4">
    <source>
        <dbReference type="Ensembl" id="ENSSGRP00000004375.1"/>
    </source>
</evidence>
<name>A0A672K2B3_SINGR</name>
<accession>A0A672K2B3</accession>
<dbReference type="RefSeq" id="XP_016104697.1">
    <property type="nucleotide sequence ID" value="XM_016249211.1"/>
</dbReference>
<sequence length="828" mass="91132">MDSDCLSLLPAVCLVLADPKQSPPDDTSLEKLLDWFKELHSQSNGQVLLQHQPCQPCLLEFISSVCTSKTTDPAILSFTIKLTGLLAATTQGFHLLDEGGLLVYVFEREAWGVCDLWEDASVRSGWLQGLLDMLKHQQALGFICGNGLIKVILQLQNDRSLFVACLANQLLVHILNFLTSSNMTSGSDVVGSSESSLRPDWVSVSSEIMNAVVEALSSEDCPQVLQGLRLLSLVLSQCGEPILSTLWKDVLVPLEVLVNRGSESLIQTLITVLEAALGTPLLNQSEYKVEELLEAMLGDGNRKECFQCAALIVKLEKCPEVLKRKAMDIILLPLQCVSTQPQAEKEMNVVLKEQLSQKASCISLLMQSLSSLAQLAHTKYLFEDISIHSITSSVVLLLRMCSGHRPSSLLHINAFTHLIGCCKVQRCGLDTLGALSVYEEKLDLRKDIFGVLLDYLQSPDSHATVLKKTFQAVKRWIVCSPFPDLLQFISHDLFPVLEKRMCDLRWEVRDSTLEFITQLTAALNGNSGFSEALHTSGVVSVLLSSLADAEGYVRASAVTAVGEAVTASLYQTVLVSNSKLLEEALVQMMAILSQDTEGFPRRAVVQAFTSWLKGSHLITALESSLSSVLSLGGSDFDWEVKMHTLELAEVLMEKTLTCCPYAVQNFGSSEETRFTQALIKLKDFGLFDLLFNSLFDCDRPVCEKACALLVKLRTLTAETADLDHSVLVLNVCGNRWGDEVQRRYLNKQQAKASGCVTNGVTGSDEGTDCDLHCSKDISLPKILQILDLDDMQRMLTLSSDHVVNSPRSLMEDILSAAQQNEENIVDCY</sequence>
<dbReference type="AlphaFoldDB" id="A0A672K2B3"/>
<dbReference type="InterPro" id="IPR016024">
    <property type="entry name" value="ARM-type_fold"/>
</dbReference>
<reference evidence="4" key="2">
    <citation type="submission" date="2025-09" db="UniProtKB">
        <authorList>
            <consortium name="Ensembl"/>
        </authorList>
    </citation>
    <scope>IDENTIFICATION</scope>
</reference>
<keyword evidence="2" id="KW-0963">Cytoplasm</keyword>
<comment type="subcellular location">
    <subcellularLocation>
        <location evidence="1">Cytoplasm</location>
    </subcellularLocation>
</comment>
<dbReference type="Ensembl" id="ENSSGRT00000004745.1">
    <property type="protein sequence ID" value="ENSSGRP00000004375.1"/>
    <property type="gene ID" value="ENSSGRG00000002732.1"/>
</dbReference>
<dbReference type="InterPro" id="IPR011989">
    <property type="entry name" value="ARM-like"/>
</dbReference>
<dbReference type="OrthoDB" id="10057956at2759"/>
<dbReference type="Gene3D" id="1.25.10.10">
    <property type="entry name" value="Leucine-rich Repeat Variant"/>
    <property type="match status" value="1"/>
</dbReference>
<comment type="similarity">
    <text evidence="3">Belongs to the BRAT1 family.</text>
</comment>
<dbReference type="GO" id="GO:0005737">
    <property type="term" value="C:cytoplasm"/>
    <property type="evidence" value="ECO:0007669"/>
    <property type="project" value="UniProtKB-SubCell"/>
</dbReference>
<dbReference type="GO" id="GO:0005634">
    <property type="term" value="C:nucleus"/>
    <property type="evidence" value="ECO:0007669"/>
    <property type="project" value="TreeGrafter"/>
</dbReference>
<keyword evidence="5" id="KW-1185">Reference proteome</keyword>
<dbReference type="CTD" id="221927"/>
<proteinExistence type="inferred from homology"/>
<evidence type="ECO:0000313" key="5">
    <source>
        <dbReference type="Proteomes" id="UP000472262"/>
    </source>
</evidence>
<evidence type="ECO:0000256" key="1">
    <source>
        <dbReference type="ARBA" id="ARBA00004496"/>
    </source>
</evidence>
<dbReference type="GO" id="GO:0008283">
    <property type="term" value="P:cell population proliferation"/>
    <property type="evidence" value="ECO:0007669"/>
    <property type="project" value="InterPro"/>
</dbReference>